<feature type="region of interest" description="Disordered" evidence="1">
    <location>
        <begin position="39"/>
        <end position="76"/>
    </location>
</feature>
<sequence length="76" mass="8244">MFPSLLSVIIVVLVCPQIIGARTLTKPEEMEIPEFLAEGTTEAPEADEPMMPEEYGANPGPESSHEDAVVLFQSTL</sequence>
<proteinExistence type="predicted"/>
<keyword evidence="2" id="KW-0732">Signal</keyword>
<evidence type="ECO:0000256" key="1">
    <source>
        <dbReference type="SAM" id="MobiDB-lite"/>
    </source>
</evidence>
<dbReference type="AlphaFoldDB" id="A0A016VPX4"/>
<dbReference type="EMBL" id="JARK01001342">
    <property type="protein sequence ID" value="EYC29614.1"/>
    <property type="molecule type" value="Genomic_DNA"/>
</dbReference>
<dbReference type="Proteomes" id="UP000024635">
    <property type="component" value="Unassembled WGS sequence"/>
</dbReference>
<evidence type="ECO:0000256" key="2">
    <source>
        <dbReference type="SAM" id="SignalP"/>
    </source>
</evidence>
<gene>
    <name evidence="3" type="primary">Acey_s0006.g3071</name>
    <name evidence="3" type="ORF">Y032_0006g3071</name>
</gene>
<evidence type="ECO:0008006" key="5">
    <source>
        <dbReference type="Google" id="ProtNLM"/>
    </source>
</evidence>
<name>A0A016VPX4_9BILA</name>
<reference evidence="4" key="1">
    <citation type="journal article" date="2015" name="Nat. Genet.">
        <title>The genome and transcriptome of the zoonotic hookworm Ancylostoma ceylanicum identify infection-specific gene families.</title>
        <authorList>
            <person name="Schwarz E.M."/>
            <person name="Hu Y."/>
            <person name="Antoshechkin I."/>
            <person name="Miller M.M."/>
            <person name="Sternberg P.W."/>
            <person name="Aroian R.V."/>
        </authorList>
    </citation>
    <scope>NUCLEOTIDE SEQUENCE</scope>
    <source>
        <strain evidence="4">HY135</strain>
    </source>
</reference>
<feature type="signal peptide" evidence="2">
    <location>
        <begin position="1"/>
        <end position="21"/>
    </location>
</feature>
<evidence type="ECO:0000313" key="4">
    <source>
        <dbReference type="Proteomes" id="UP000024635"/>
    </source>
</evidence>
<feature type="chain" id="PRO_5001493776" description="Secreted protein" evidence="2">
    <location>
        <begin position="22"/>
        <end position="76"/>
    </location>
</feature>
<organism evidence="3 4">
    <name type="scientific">Ancylostoma ceylanicum</name>
    <dbReference type="NCBI Taxonomy" id="53326"/>
    <lineage>
        <taxon>Eukaryota</taxon>
        <taxon>Metazoa</taxon>
        <taxon>Ecdysozoa</taxon>
        <taxon>Nematoda</taxon>
        <taxon>Chromadorea</taxon>
        <taxon>Rhabditida</taxon>
        <taxon>Rhabditina</taxon>
        <taxon>Rhabditomorpha</taxon>
        <taxon>Strongyloidea</taxon>
        <taxon>Ancylostomatidae</taxon>
        <taxon>Ancylostomatinae</taxon>
        <taxon>Ancylostoma</taxon>
    </lineage>
</organism>
<accession>A0A016VPX4</accession>
<evidence type="ECO:0000313" key="3">
    <source>
        <dbReference type="EMBL" id="EYC29614.1"/>
    </source>
</evidence>
<protein>
    <recommendedName>
        <fullName evidence="5">Secreted protein</fullName>
    </recommendedName>
</protein>
<keyword evidence="4" id="KW-1185">Reference proteome</keyword>
<comment type="caution">
    <text evidence="3">The sequence shown here is derived from an EMBL/GenBank/DDBJ whole genome shotgun (WGS) entry which is preliminary data.</text>
</comment>